<keyword evidence="5" id="KW-0326">Glycosidase</keyword>
<dbReference type="AlphaFoldDB" id="A0A5B8VUV7"/>
<dbReference type="EC" id="3.2.1.51" evidence="2"/>
<evidence type="ECO:0000313" key="7">
    <source>
        <dbReference type="EMBL" id="QEC74385.1"/>
    </source>
</evidence>
<proteinExistence type="inferred from homology"/>
<keyword evidence="8" id="KW-1185">Reference proteome</keyword>
<evidence type="ECO:0000259" key="6">
    <source>
        <dbReference type="Pfam" id="PF01120"/>
    </source>
</evidence>
<dbReference type="Proteomes" id="UP000321291">
    <property type="component" value="Chromosome"/>
</dbReference>
<dbReference type="InterPro" id="IPR008979">
    <property type="entry name" value="Galactose-bd-like_sf"/>
</dbReference>
<name>A0A5B8VUV7_9BACT</name>
<dbReference type="GO" id="GO:0005764">
    <property type="term" value="C:lysosome"/>
    <property type="evidence" value="ECO:0007669"/>
    <property type="project" value="TreeGrafter"/>
</dbReference>
<dbReference type="GO" id="GO:0004560">
    <property type="term" value="F:alpha-L-fucosidase activity"/>
    <property type="evidence" value="ECO:0007669"/>
    <property type="project" value="InterPro"/>
</dbReference>
<reference evidence="7 8" key="1">
    <citation type="journal article" date="2017" name="Int. J. Syst. Evol. Microbiol.">
        <title>Arachidicoccus ginsenosidivorans sp. nov., with ginsenoside-converting activity isolated from ginseng cultivating soil.</title>
        <authorList>
            <person name="Siddiqi M.Z."/>
            <person name="Aslam Z."/>
            <person name="Im W.T."/>
        </authorList>
    </citation>
    <scope>NUCLEOTIDE SEQUENCE [LARGE SCALE GENOMIC DNA]</scope>
    <source>
        <strain evidence="7 8">Gsoil 809</strain>
    </source>
</reference>
<dbReference type="Gene3D" id="3.20.20.80">
    <property type="entry name" value="Glycosidases"/>
    <property type="match status" value="1"/>
</dbReference>
<dbReference type="Pfam" id="PF01120">
    <property type="entry name" value="Alpha_L_fucos"/>
    <property type="match status" value="1"/>
</dbReference>
<evidence type="ECO:0000313" key="8">
    <source>
        <dbReference type="Proteomes" id="UP000321291"/>
    </source>
</evidence>
<dbReference type="PANTHER" id="PTHR10030">
    <property type="entry name" value="ALPHA-L-FUCOSIDASE"/>
    <property type="match status" value="1"/>
</dbReference>
<dbReference type="EMBL" id="CP042434">
    <property type="protein sequence ID" value="QEC74385.1"/>
    <property type="molecule type" value="Genomic_DNA"/>
</dbReference>
<evidence type="ECO:0000256" key="4">
    <source>
        <dbReference type="ARBA" id="ARBA00022801"/>
    </source>
</evidence>
<comment type="similarity">
    <text evidence="1">Belongs to the glycosyl hydrolase 29 family.</text>
</comment>
<dbReference type="InterPro" id="IPR000933">
    <property type="entry name" value="Glyco_hydro_29"/>
</dbReference>
<keyword evidence="3" id="KW-0732">Signal</keyword>
<evidence type="ECO:0000256" key="2">
    <source>
        <dbReference type="ARBA" id="ARBA00012662"/>
    </source>
</evidence>
<dbReference type="PANTHER" id="PTHR10030:SF37">
    <property type="entry name" value="ALPHA-L-FUCOSIDASE-RELATED"/>
    <property type="match status" value="1"/>
</dbReference>
<protein>
    <recommendedName>
        <fullName evidence="2">alpha-L-fucosidase</fullName>
        <ecNumber evidence="2">3.2.1.51</ecNumber>
    </recommendedName>
</protein>
<accession>A0A5B8VUV7</accession>
<dbReference type="SUPFAM" id="SSF49785">
    <property type="entry name" value="Galactose-binding domain-like"/>
    <property type="match status" value="1"/>
</dbReference>
<organism evidence="7 8">
    <name type="scientific">Arachidicoccus ginsenosidivorans</name>
    <dbReference type="NCBI Taxonomy" id="496057"/>
    <lineage>
        <taxon>Bacteria</taxon>
        <taxon>Pseudomonadati</taxon>
        <taxon>Bacteroidota</taxon>
        <taxon>Chitinophagia</taxon>
        <taxon>Chitinophagales</taxon>
        <taxon>Chitinophagaceae</taxon>
        <taxon>Arachidicoccus</taxon>
    </lineage>
</organism>
<dbReference type="GO" id="GO:0016139">
    <property type="term" value="P:glycoside catabolic process"/>
    <property type="evidence" value="ECO:0007669"/>
    <property type="project" value="TreeGrafter"/>
</dbReference>
<feature type="domain" description="Glycoside hydrolase family 29 N-terminal" evidence="6">
    <location>
        <begin position="58"/>
        <end position="346"/>
    </location>
</feature>
<keyword evidence="4" id="KW-0378">Hydrolase</keyword>
<dbReference type="KEGG" id="agi:FSB73_21095"/>
<dbReference type="OrthoDB" id="9794572at2"/>
<dbReference type="SMR" id="A0A5B8VUV7"/>
<dbReference type="GO" id="GO:0006004">
    <property type="term" value="P:fucose metabolic process"/>
    <property type="evidence" value="ECO:0007669"/>
    <property type="project" value="TreeGrafter"/>
</dbReference>
<dbReference type="InterPro" id="IPR057739">
    <property type="entry name" value="Glyco_hydro_29_N"/>
</dbReference>
<evidence type="ECO:0000256" key="3">
    <source>
        <dbReference type="ARBA" id="ARBA00022729"/>
    </source>
</evidence>
<gene>
    <name evidence="7" type="ORF">FSB73_21095</name>
</gene>
<sequence length="453" mass="51683">MAQLLQSPQQPKLILPTPVQLAWQAAEMGVVFHYDLHVFDGKKYSQPYNRITPIADYNIFNPTRLNTDQWIRTAKAAGAKFAILTVTHETGFALFQTEVNPYSLKALKWKDGKGDIVRDFVNSCHKYGLKPGLYIGIRWNSFFGVYDFKVQGEDPAFTKKRQQYYNKMVESEVKELCTHYGSLFEIWFDGGAANPKENTPDVLPIVEKYQPNCLFYWNAQRADARWGGSETGTVGYPNWSTFTYPNTVTKTYPQIEANDLYLLKHGDNAGQYWMPAMADAPFRGYNGRHEWFWEPGDDAHIWPLENLVQMYYNSVGRNATLILGLTPDTSGLIPRADSIRLQQFGNQIRNRFSHPLATKNGTGNSLVFNFSKQQSVNQILIQEDIAKGERIESYQFLVRKKNKWVLVCDGASVGNKRIQTFNAVTGKNFKLLITKSKATPLIKNAQLFNVPIK</sequence>
<dbReference type="SUPFAM" id="SSF51445">
    <property type="entry name" value="(Trans)glycosidases"/>
    <property type="match status" value="1"/>
</dbReference>
<dbReference type="SMART" id="SM00812">
    <property type="entry name" value="Alpha_L_fucos"/>
    <property type="match status" value="1"/>
</dbReference>
<evidence type="ECO:0000256" key="5">
    <source>
        <dbReference type="ARBA" id="ARBA00023295"/>
    </source>
</evidence>
<dbReference type="Gene3D" id="2.60.120.260">
    <property type="entry name" value="Galactose-binding domain-like"/>
    <property type="match status" value="1"/>
</dbReference>
<dbReference type="InterPro" id="IPR017853">
    <property type="entry name" value="GH"/>
</dbReference>
<evidence type="ECO:0000256" key="1">
    <source>
        <dbReference type="ARBA" id="ARBA00007951"/>
    </source>
</evidence>